<evidence type="ECO:0000256" key="2">
    <source>
        <dbReference type="ARBA" id="ARBA00022475"/>
    </source>
</evidence>
<feature type="transmembrane region" description="Helical" evidence="6">
    <location>
        <begin position="353"/>
        <end position="374"/>
    </location>
</feature>
<organism evidence="7 8">
    <name type="scientific">Thermofilum adornatum 1505</name>
    <dbReference type="NCBI Taxonomy" id="697581"/>
    <lineage>
        <taxon>Archaea</taxon>
        <taxon>Thermoproteota</taxon>
        <taxon>Thermoprotei</taxon>
        <taxon>Thermofilales</taxon>
        <taxon>Thermofilaceae</taxon>
        <taxon>Thermofilum</taxon>
    </lineage>
</organism>
<dbReference type="Pfam" id="PF13520">
    <property type="entry name" value="AA_permease_2"/>
    <property type="match status" value="1"/>
</dbReference>
<proteinExistence type="predicted"/>
<dbReference type="PIRSF" id="PIRSF006060">
    <property type="entry name" value="AA_transporter"/>
    <property type="match status" value="1"/>
</dbReference>
<reference evidence="8" key="1">
    <citation type="book" date="2010" name="EXTREMOPHILES" publisher="0:0-0">
        <title>Complete genome sequences of ten hyperthermophilic archaea reveal their metabolic capabilities and possible ecological roles.</title>
        <editorList>
            <person name="?"/>
        </editorList>
        <authorList>
            <person name="Ravin N.V."/>
            <person name="Mardanov A.V."/>
            <person name="Bonch-Osmolovskaya E.A."/>
            <person name="Skryabin K.G."/>
        </authorList>
    </citation>
    <scope>NUCLEOTIDE SEQUENCE [LARGE SCALE GENOMIC DNA]</scope>
    <source>
        <strain evidence="8">1505</strain>
    </source>
</reference>
<name>A0A3G1A896_9CREN</name>
<feature type="transmembrane region" description="Helical" evidence="6">
    <location>
        <begin position="427"/>
        <end position="444"/>
    </location>
</feature>
<dbReference type="Gene3D" id="1.20.1740.10">
    <property type="entry name" value="Amino acid/polyamine transporter I"/>
    <property type="match status" value="1"/>
</dbReference>
<comment type="subcellular location">
    <subcellularLocation>
        <location evidence="1">Cell membrane</location>
        <topology evidence="1">Multi-pass membrane protein</topology>
    </subcellularLocation>
</comment>
<protein>
    <submittedName>
        <fullName evidence="7">Amino acid permease-associated region</fullName>
    </submittedName>
</protein>
<feature type="transmembrane region" description="Helical" evidence="6">
    <location>
        <begin position="86"/>
        <end position="106"/>
    </location>
</feature>
<keyword evidence="3 6" id="KW-0812">Transmembrane</keyword>
<evidence type="ECO:0000256" key="6">
    <source>
        <dbReference type="SAM" id="Phobius"/>
    </source>
</evidence>
<dbReference type="EMBL" id="CP007493">
    <property type="protein sequence ID" value="AJB41571.1"/>
    <property type="molecule type" value="Genomic_DNA"/>
</dbReference>
<dbReference type="PANTHER" id="PTHR42770">
    <property type="entry name" value="AMINO ACID TRANSPORTER-RELATED"/>
    <property type="match status" value="1"/>
</dbReference>
<evidence type="ECO:0000256" key="3">
    <source>
        <dbReference type="ARBA" id="ARBA00022692"/>
    </source>
</evidence>
<evidence type="ECO:0000256" key="4">
    <source>
        <dbReference type="ARBA" id="ARBA00022989"/>
    </source>
</evidence>
<dbReference type="GO" id="GO:0005886">
    <property type="term" value="C:plasma membrane"/>
    <property type="evidence" value="ECO:0007669"/>
    <property type="project" value="UniProtKB-SubCell"/>
</dbReference>
<accession>A0A3G1A896</accession>
<dbReference type="AlphaFoldDB" id="A0A3G1A896"/>
<dbReference type="InterPro" id="IPR002293">
    <property type="entry name" value="AA/rel_permease1"/>
</dbReference>
<feature type="transmembrane region" description="Helical" evidence="6">
    <location>
        <begin position="273"/>
        <end position="293"/>
    </location>
</feature>
<dbReference type="InterPro" id="IPR050367">
    <property type="entry name" value="APC_superfamily"/>
</dbReference>
<dbReference type="Proteomes" id="UP000266720">
    <property type="component" value="Chromosome"/>
</dbReference>
<keyword evidence="2" id="KW-1003">Cell membrane</keyword>
<dbReference type="KEGG" id="tcb:TCARB_0507"/>
<feature type="transmembrane region" description="Helical" evidence="6">
    <location>
        <begin position="126"/>
        <end position="145"/>
    </location>
</feature>
<evidence type="ECO:0000256" key="5">
    <source>
        <dbReference type="ARBA" id="ARBA00023136"/>
    </source>
</evidence>
<dbReference type="STRING" id="697581.TCARB_0507"/>
<evidence type="ECO:0000313" key="7">
    <source>
        <dbReference type="EMBL" id="AJB41571.1"/>
    </source>
</evidence>
<feature type="transmembrane region" description="Helical" evidence="6">
    <location>
        <begin position="398"/>
        <end position="421"/>
    </location>
</feature>
<dbReference type="RefSeq" id="WP_052886618.1">
    <property type="nucleotide sequence ID" value="NZ_CP007493.1"/>
</dbReference>
<evidence type="ECO:0000313" key="8">
    <source>
        <dbReference type="Proteomes" id="UP000266720"/>
    </source>
</evidence>
<sequence>MGESQERLRRRIGLLGVFSFGYADVGAGIYMTLGLVAAHAMAATPLAFAVASVSYILTALSYAELSSSMPEAGGGMIFAEKAFGRFVAFLTGWALLLDYVVTGSIFAMSTTGYLGHLVPVLKQGEFFGLTASILVLILVVLNVIGIKESATFSAILVLIDITGLSIILAIGYLTSFRPFFDQIKLGTAPTWDNFMYGTTVAMASYLGIEVVSQTAGETKRAGLNIPRAVKLVTIVVVAFSVLFSSLAVSVAGWETLASSEKDPAAVVVERLPFGVLLGIWISIIGMTVCYVATNTGIVGVSRMAYAMGRERMLPSVLTDLHKKFHTPYKAILLFAVIQIALAYAGHLGLAADLYNFGALLSYMVVNLSVVALRIKDPYRYRPYMVPGNLPLKIKNRRVLIPVGAILGFFSNLALWLMVVATHAEGRIVGFTWLFVGLLLYVTYARRNPKIPE</sequence>
<feature type="transmembrane region" description="Helical" evidence="6">
    <location>
        <begin position="152"/>
        <end position="174"/>
    </location>
</feature>
<dbReference type="GO" id="GO:0022857">
    <property type="term" value="F:transmembrane transporter activity"/>
    <property type="evidence" value="ECO:0007669"/>
    <property type="project" value="InterPro"/>
</dbReference>
<feature type="transmembrane region" description="Helical" evidence="6">
    <location>
        <begin position="330"/>
        <end position="347"/>
    </location>
</feature>
<keyword evidence="5 6" id="KW-0472">Membrane</keyword>
<feature type="transmembrane region" description="Helical" evidence="6">
    <location>
        <begin position="194"/>
        <end position="211"/>
    </location>
</feature>
<keyword evidence="4 6" id="KW-1133">Transmembrane helix</keyword>
<feature type="transmembrane region" description="Helical" evidence="6">
    <location>
        <begin position="46"/>
        <end position="65"/>
    </location>
</feature>
<dbReference type="GeneID" id="25405962"/>
<feature type="transmembrane region" description="Helical" evidence="6">
    <location>
        <begin position="12"/>
        <end position="40"/>
    </location>
</feature>
<evidence type="ECO:0000256" key="1">
    <source>
        <dbReference type="ARBA" id="ARBA00004651"/>
    </source>
</evidence>
<gene>
    <name evidence="7" type="ORF">TCARB_0507</name>
</gene>
<dbReference type="PANTHER" id="PTHR42770:SF11">
    <property type="entry name" value="INNER MEMBRANE TRANSPORT PROTEIN YBAT"/>
    <property type="match status" value="1"/>
</dbReference>
<feature type="transmembrane region" description="Helical" evidence="6">
    <location>
        <begin position="231"/>
        <end position="253"/>
    </location>
</feature>